<keyword evidence="4" id="KW-0808">Transferase</keyword>
<dbReference type="OrthoDB" id="10064100at2759"/>
<dbReference type="PROSITE" id="PS51698">
    <property type="entry name" value="U_BOX"/>
    <property type="match status" value="1"/>
</dbReference>
<gene>
    <name evidence="7" type="primary">LOC105036670</name>
</gene>
<dbReference type="GO" id="GO:0016567">
    <property type="term" value="P:protein ubiquitination"/>
    <property type="evidence" value="ECO:0007669"/>
    <property type="project" value="UniProtKB-UniPathway"/>
</dbReference>
<dbReference type="Pfam" id="PF04564">
    <property type="entry name" value="U-box"/>
    <property type="match status" value="1"/>
</dbReference>
<proteinExistence type="predicted"/>
<dbReference type="PANTHER" id="PTHR45958:SF6">
    <property type="entry name" value="U-BOX DOMAIN-CONTAINING PROTEIN 43"/>
    <property type="match status" value="1"/>
</dbReference>
<name>A0A6I9QMM0_ELAGV</name>
<feature type="domain" description="U-box" evidence="5">
    <location>
        <begin position="27"/>
        <end position="106"/>
    </location>
</feature>
<evidence type="ECO:0000256" key="3">
    <source>
        <dbReference type="ARBA" id="ARBA00012483"/>
    </source>
</evidence>
<dbReference type="CDD" id="cd16664">
    <property type="entry name" value="RING-Ubox_PUB"/>
    <property type="match status" value="1"/>
</dbReference>
<dbReference type="Gene3D" id="3.30.40.10">
    <property type="entry name" value="Zinc/RING finger domain, C3HC4 (zinc finger)"/>
    <property type="match status" value="1"/>
</dbReference>
<dbReference type="InterPro" id="IPR000225">
    <property type="entry name" value="Armadillo"/>
</dbReference>
<dbReference type="InterPro" id="IPR003613">
    <property type="entry name" value="Ubox_domain"/>
</dbReference>
<dbReference type="InterPro" id="IPR045210">
    <property type="entry name" value="RING-Ubox_PUB"/>
</dbReference>
<dbReference type="RefSeq" id="XP_010910720.2">
    <property type="nucleotide sequence ID" value="XM_010912418.2"/>
</dbReference>
<dbReference type="SUPFAM" id="SSF57850">
    <property type="entry name" value="RING/U-box"/>
    <property type="match status" value="1"/>
</dbReference>
<dbReference type="InParanoid" id="A0A6I9QMM0"/>
<dbReference type="InterPro" id="IPR016024">
    <property type="entry name" value="ARM-type_fold"/>
</dbReference>
<dbReference type="UniPathway" id="UPA00143"/>
<evidence type="ECO:0000256" key="1">
    <source>
        <dbReference type="ARBA" id="ARBA00000900"/>
    </source>
</evidence>
<evidence type="ECO:0000313" key="7">
    <source>
        <dbReference type="RefSeq" id="XP_010910720.2"/>
    </source>
</evidence>
<organism evidence="6 7">
    <name type="scientific">Elaeis guineensis var. tenera</name>
    <name type="common">Oil palm</name>
    <dbReference type="NCBI Taxonomy" id="51953"/>
    <lineage>
        <taxon>Eukaryota</taxon>
        <taxon>Viridiplantae</taxon>
        <taxon>Streptophyta</taxon>
        <taxon>Embryophyta</taxon>
        <taxon>Tracheophyta</taxon>
        <taxon>Spermatophyta</taxon>
        <taxon>Magnoliopsida</taxon>
        <taxon>Liliopsida</taxon>
        <taxon>Arecaceae</taxon>
        <taxon>Arecoideae</taxon>
        <taxon>Cocoseae</taxon>
        <taxon>Elaeidinae</taxon>
        <taxon>Elaeis</taxon>
    </lineage>
</organism>
<keyword evidence="6" id="KW-1185">Reference proteome</keyword>
<dbReference type="InterPro" id="IPR052608">
    <property type="entry name" value="U-box_domain_protein"/>
</dbReference>
<dbReference type="InterPro" id="IPR011989">
    <property type="entry name" value="ARM-like"/>
</dbReference>
<dbReference type="SUPFAM" id="SSF48371">
    <property type="entry name" value="ARM repeat"/>
    <property type="match status" value="2"/>
</dbReference>
<dbReference type="FunCoup" id="A0A6I9QMM0">
    <property type="interactions" value="883"/>
</dbReference>
<evidence type="ECO:0000259" key="5">
    <source>
        <dbReference type="PROSITE" id="PS51698"/>
    </source>
</evidence>
<evidence type="ECO:0000256" key="2">
    <source>
        <dbReference type="ARBA" id="ARBA00004906"/>
    </source>
</evidence>
<dbReference type="GO" id="GO:0061630">
    <property type="term" value="F:ubiquitin protein ligase activity"/>
    <property type="evidence" value="ECO:0007669"/>
    <property type="project" value="UniProtKB-EC"/>
</dbReference>
<comment type="catalytic activity">
    <reaction evidence="1">
        <text>S-ubiquitinyl-[E2 ubiquitin-conjugating enzyme]-L-cysteine + [acceptor protein]-L-lysine = [E2 ubiquitin-conjugating enzyme]-L-cysteine + N(6)-ubiquitinyl-[acceptor protein]-L-lysine.</text>
        <dbReference type="EC" id="2.3.2.27"/>
    </reaction>
</comment>
<dbReference type="InterPro" id="IPR013083">
    <property type="entry name" value="Znf_RING/FYVE/PHD"/>
</dbReference>
<dbReference type="PANTHER" id="PTHR45958">
    <property type="entry name" value="RING-TYPE E3 UBIQUITIN TRANSFERASE"/>
    <property type="match status" value="1"/>
</dbReference>
<dbReference type="Gene3D" id="1.25.10.10">
    <property type="entry name" value="Leucine-rich Repeat Variant"/>
    <property type="match status" value="3"/>
</dbReference>
<dbReference type="AlphaFoldDB" id="A0A6I9QMM0"/>
<evidence type="ECO:0000256" key="4">
    <source>
        <dbReference type="ARBA" id="ARBA00022679"/>
    </source>
</evidence>
<dbReference type="EC" id="2.3.2.27" evidence="3"/>
<dbReference type="SMART" id="SM00185">
    <property type="entry name" value="ARM"/>
    <property type="match status" value="8"/>
</dbReference>
<evidence type="ECO:0000313" key="6">
    <source>
        <dbReference type="Proteomes" id="UP000504607"/>
    </source>
</evidence>
<sequence length="813" mass="89458">MAEDWEGNYDSSSHSNENNHEQLHVEPIYEAFLCPLTKQIMRDPVTLENGQTFEREAVEKWFKECRDSRRKPICPLTLKELNSMDLNPSIALRNTIEEWTQRNETAQLDNACRSLTSGSSESDVLQALIFVAYICQKSRSSKHVVRNADLIPMISGMMKSSSRKVRCKALETLHIVAAEDKDNKEAIAAGDTIRTIVKFLSHEHSQEREEAVSLLYELSKSESLCEKIGGVNGAILILVGMASSKSENLLTVERAEKTLENLEKCEKNVRQMAENGRLQPLLTLLLEGSPETRLSMAAYLGELVLSNDVKVFVAQTAGSALVDIMRSGSKQARQAALKALNQISSYETSAKILIQAGILPPLMKDLFTVGANQLPMRLKEVSATVLANIVSSSAGIESILLGHDHQSLVSEDIVHNLLHLISNTGPAIESKLLQVLVGLTSSSTTVLNIVAAIKSSGATISLIQFVEAPQRDLRMASIKLLHHISPYMGQELADALCGTAGQLSSLIKVIAENNGISEEQSAAIGLLADLPERDSGLTRCLLDEGAFDIIISKVVRIRQGETRGSRFVTPFLEGLVRVLSRLTYILEDEPEIVSLAREHNLAALFTDLLQMNGLDRVQMVSATALENLSKQSKHLTRIPVVPEQGFCCSIFPCLSEQPVVTGLCRVHRGICSMNESFCLLEGKAVEKLVACLDHTNEKVVEAALAALCTLLDDGVDIEKSVMVLCDADGIKPILEILRENRTEILRQRAIWAVERILRTEDIAYEISGDQNVGTALVDAFRHGDYRTRQIAERALKHVDKLPNFSGIFPKMGV</sequence>
<protein>
    <recommendedName>
        <fullName evidence="3">RING-type E3 ubiquitin transferase</fullName>
        <ecNumber evidence="3">2.3.2.27</ecNumber>
    </recommendedName>
</protein>
<dbReference type="Proteomes" id="UP000504607">
    <property type="component" value="Unplaced"/>
</dbReference>
<dbReference type="SMART" id="SM00504">
    <property type="entry name" value="Ubox"/>
    <property type="match status" value="1"/>
</dbReference>
<comment type="pathway">
    <text evidence="2">Protein modification; protein ubiquitination.</text>
</comment>
<accession>A0A6I9QMM0</accession>
<reference evidence="7" key="1">
    <citation type="submission" date="2025-08" db="UniProtKB">
        <authorList>
            <consortium name="RefSeq"/>
        </authorList>
    </citation>
    <scope>IDENTIFICATION</scope>
</reference>